<dbReference type="EMBL" id="FOWD01000039">
    <property type="protein sequence ID" value="SFO55572.1"/>
    <property type="molecule type" value="Genomic_DNA"/>
</dbReference>
<gene>
    <name evidence="7" type="ORF">SAMN04489757_13922</name>
</gene>
<evidence type="ECO:0000256" key="3">
    <source>
        <dbReference type="ARBA" id="ARBA00022692"/>
    </source>
</evidence>
<sequence length="146" mass="16644">MTILTTKTSELSSGWQLVGVFILFIFILGATYLTTKIVGGVKLNQIKNSNFQVIETYRITQNKYLQLVKAGTRYLVLGISKDNVNFITELKEDEILNFDQMAKAKVNFSDIMSKLTNRQNNFVSQNKEHNLEHQQHNGGSQDNKNN</sequence>
<dbReference type="Proteomes" id="UP000198806">
    <property type="component" value="Unassembled WGS sequence"/>
</dbReference>
<dbReference type="GO" id="GO:0016020">
    <property type="term" value="C:membrane"/>
    <property type="evidence" value="ECO:0007669"/>
    <property type="project" value="InterPro"/>
</dbReference>
<keyword evidence="5 6" id="KW-0472">Membrane</keyword>
<evidence type="ECO:0000313" key="8">
    <source>
        <dbReference type="Proteomes" id="UP000198806"/>
    </source>
</evidence>
<evidence type="ECO:0000256" key="1">
    <source>
        <dbReference type="ARBA" id="ARBA00004236"/>
    </source>
</evidence>
<protein>
    <submittedName>
        <fullName evidence="7">Flagellar protein FliO/FliZ</fullName>
    </submittedName>
</protein>
<comment type="subcellular location">
    <subcellularLocation>
        <location evidence="1">Cell membrane</location>
    </subcellularLocation>
</comment>
<feature type="transmembrane region" description="Helical" evidence="6">
    <location>
        <begin position="14"/>
        <end position="33"/>
    </location>
</feature>
<evidence type="ECO:0000256" key="2">
    <source>
        <dbReference type="ARBA" id="ARBA00022475"/>
    </source>
</evidence>
<dbReference type="STRING" id="1527.SAMN04489757_13922"/>
<dbReference type="InterPro" id="IPR022781">
    <property type="entry name" value="Flagellar_biosynth_FliO"/>
</dbReference>
<evidence type="ECO:0000256" key="6">
    <source>
        <dbReference type="SAM" id="Phobius"/>
    </source>
</evidence>
<accession>A0A1I5I4S1</accession>
<keyword evidence="7" id="KW-0969">Cilium</keyword>
<name>A0A1I5I4S1_9FIRM</name>
<dbReference type="OrthoDB" id="9797155at2"/>
<keyword evidence="2" id="KW-1003">Cell membrane</keyword>
<keyword evidence="7" id="KW-0282">Flagellum</keyword>
<evidence type="ECO:0000256" key="5">
    <source>
        <dbReference type="ARBA" id="ARBA00023136"/>
    </source>
</evidence>
<organism evidence="7 8">
    <name type="scientific">Anaerocolumna aminovalerica</name>
    <dbReference type="NCBI Taxonomy" id="1527"/>
    <lineage>
        <taxon>Bacteria</taxon>
        <taxon>Bacillati</taxon>
        <taxon>Bacillota</taxon>
        <taxon>Clostridia</taxon>
        <taxon>Lachnospirales</taxon>
        <taxon>Lachnospiraceae</taxon>
        <taxon>Anaerocolumna</taxon>
    </lineage>
</organism>
<evidence type="ECO:0000256" key="4">
    <source>
        <dbReference type="ARBA" id="ARBA00022989"/>
    </source>
</evidence>
<dbReference type="AlphaFoldDB" id="A0A1I5I4S1"/>
<keyword evidence="3 6" id="KW-0812">Transmembrane</keyword>
<keyword evidence="7" id="KW-0966">Cell projection</keyword>
<evidence type="ECO:0000313" key="7">
    <source>
        <dbReference type="EMBL" id="SFO55572.1"/>
    </source>
</evidence>
<dbReference type="GO" id="GO:0044781">
    <property type="term" value="P:bacterial-type flagellum organization"/>
    <property type="evidence" value="ECO:0007669"/>
    <property type="project" value="InterPro"/>
</dbReference>
<reference evidence="7 8" key="1">
    <citation type="submission" date="2016-10" db="EMBL/GenBank/DDBJ databases">
        <authorList>
            <person name="de Groot N.N."/>
        </authorList>
    </citation>
    <scope>NUCLEOTIDE SEQUENCE [LARGE SCALE GENOMIC DNA]</scope>
    <source>
        <strain evidence="7 8">DSM 1283</strain>
    </source>
</reference>
<proteinExistence type="predicted"/>
<keyword evidence="8" id="KW-1185">Reference proteome</keyword>
<dbReference type="Pfam" id="PF04347">
    <property type="entry name" value="FliO"/>
    <property type="match status" value="1"/>
</dbReference>
<dbReference type="RefSeq" id="WP_091688122.1">
    <property type="nucleotide sequence ID" value="NZ_BAABFM010000021.1"/>
</dbReference>
<keyword evidence="4 6" id="KW-1133">Transmembrane helix</keyword>